<comment type="subcellular location">
    <subcellularLocation>
        <location evidence="1">Cell membrane</location>
        <topology evidence="1">Multi-pass membrane protein</topology>
    </subcellularLocation>
</comment>
<feature type="transmembrane region" description="Helical" evidence="8">
    <location>
        <begin position="136"/>
        <end position="156"/>
    </location>
</feature>
<evidence type="ECO:0000256" key="5">
    <source>
        <dbReference type="ARBA" id="ARBA00022989"/>
    </source>
</evidence>
<feature type="transmembrane region" description="Helical" evidence="8">
    <location>
        <begin position="194"/>
        <end position="216"/>
    </location>
</feature>
<feature type="binding site" evidence="7">
    <location>
        <position position="194"/>
    </location>
    <ligand>
        <name>Zn(2+)</name>
        <dbReference type="ChEBI" id="CHEBI:29105"/>
    </ligand>
</feature>
<dbReference type="GO" id="GO:0005886">
    <property type="term" value="C:plasma membrane"/>
    <property type="evidence" value="ECO:0007669"/>
    <property type="project" value="UniProtKB-SubCell"/>
</dbReference>
<dbReference type="InterPro" id="IPR005744">
    <property type="entry name" value="Hy-lIII"/>
</dbReference>
<gene>
    <name evidence="9" type="ORF">H8695_05345</name>
</gene>
<proteinExistence type="inferred from homology"/>
<evidence type="ECO:0000313" key="10">
    <source>
        <dbReference type="Proteomes" id="UP000620366"/>
    </source>
</evidence>
<feature type="binding site" evidence="7">
    <location>
        <position position="198"/>
    </location>
    <ligand>
        <name>Zn(2+)</name>
        <dbReference type="ChEBI" id="CHEBI:29105"/>
    </ligand>
</feature>
<keyword evidence="3" id="KW-1003">Cell membrane</keyword>
<evidence type="ECO:0000256" key="8">
    <source>
        <dbReference type="SAM" id="Phobius"/>
    </source>
</evidence>
<evidence type="ECO:0000313" key="9">
    <source>
        <dbReference type="EMBL" id="MBC8536115.1"/>
    </source>
</evidence>
<dbReference type="EMBL" id="JACRSP010000002">
    <property type="protein sequence ID" value="MBC8536115.1"/>
    <property type="molecule type" value="Genomic_DNA"/>
</dbReference>
<dbReference type="Proteomes" id="UP000620366">
    <property type="component" value="Unassembled WGS sequence"/>
</dbReference>
<dbReference type="GO" id="GO:0046872">
    <property type="term" value="F:metal ion binding"/>
    <property type="evidence" value="ECO:0007669"/>
    <property type="project" value="UniProtKB-KW"/>
</dbReference>
<name>A0A926DFK5_9FIRM</name>
<dbReference type="InterPro" id="IPR004254">
    <property type="entry name" value="AdipoR/HlyIII-related"/>
</dbReference>
<keyword evidence="10" id="KW-1185">Reference proteome</keyword>
<dbReference type="GO" id="GO:0140911">
    <property type="term" value="F:pore-forming activity"/>
    <property type="evidence" value="ECO:0007669"/>
    <property type="project" value="InterPro"/>
</dbReference>
<feature type="binding site" evidence="7">
    <location>
        <position position="67"/>
    </location>
    <ligand>
        <name>Zn(2+)</name>
        <dbReference type="ChEBI" id="CHEBI:29105"/>
    </ligand>
</feature>
<organism evidence="9 10">
    <name type="scientific">Feifania hominis</name>
    <dbReference type="NCBI Taxonomy" id="2763660"/>
    <lineage>
        <taxon>Bacteria</taxon>
        <taxon>Bacillati</taxon>
        <taxon>Bacillota</taxon>
        <taxon>Clostridia</taxon>
        <taxon>Eubacteriales</taxon>
        <taxon>Feifaniaceae</taxon>
        <taxon>Feifania</taxon>
    </lineage>
</organism>
<evidence type="ECO:0000256" key="3">
    <source>
        <dbReference type="ARBA" id="ARBA00022475"/>
    </source>
</evidence>
<keyword evidence="4 8" id="KW-0812">Transmembrane</keyword>
<dbReference type="NCBIfam" id="TIGR01065">
    <property type="entry name" value="hlyIII"/>
    <property type="match status" value="1"/>
</dbReference>
<reference evidence="9" key="1">
    <citation type="submission" date="2020-08" db="EMBL/GenBank/DDBJ databases">
        <title>Genome public.</title>
        <authorList>
            <person name="Liu C."/>
            <person name="Sun Q."/>
        </authorList>
    </citation>
    <scope>NUCLEOTIDE SEQUENCE</scope>
    <source>
        <strain evidence="9">BX7</strain>
    </source>
</reference>
<accession>A0A926DFK5</accession>
<dbReference type="PANTHER" id="PTHR20855:SF3">
    <property type="entry name" value="LD03007P"/>
    <property type="match status" value="1"/>
</dbReference>
<feature type="transmembrane region" description="Helical" evidence="8">
    <location>
        <begin position="86"/>
        <end position="103"/>
    </location>
</feature>
<comment type="caution">
    <text evidence="9">The sequence shown here is derived from an EMBL/GenBank/DDBJ whole genome shotgun (WGS) entry which is preliminary data.</text>
</comment>
<keyword evidence="7" id="KW-0479">Metal-binding</keyword>
<evidence type="ECO:0000256" key="1">
    <source>
        <dbReference type="ARBA" id="ARBA00004651"/>
    </source>
</evidence>
<keyword evidence="7" id="KW-0862">Zinc</keyword>
<comment type="similarity">
    <text evidence="2">Belongs to the UPF0073 (Hly-III) family.</text>
</comment>
<feature type="transmembrane region" description="Helical" evidence="8">
    <location>
        <begin position="109"/>
        <end position="129"/>
    </location>
</feature>
<protein>
    <submittedName>
        <fullName evidence="9">Hemolysin III family protein</fullName>
    </submittedName>
</protein>
<feature type="transmembrane region" description="Helical" evidence="8">
    <location>
        <begin position="12"/>
        <end position="33"/>
    </location>
</feature>
<keyword evidence="6 8" id="KW-0472">Membrane</keyword>
<feature type="transmembrane region" description="Helical" evidence="8">
    <location>
        <begin position="39"/>
        <end position="65"/>
    </location>
</feature>
<dbReference type="RefSeq" id="WP_249299867.1">
    <property type="nucleotide sequence ID" value="NZ_JACRSP010000002.1"/>
</dbReference>
<dbReference type="Pfam" id="PF03006">
    <property type="entry name" value="HlyIII"/>
    <property type="match status" value="1"/>
</dbReference>
<evidence type="ECO:0000256" key="7">
    <source>
        <dbReference type="PIRSR" id="PIRSR604254-1"/>
    </source>
</evidence>
<evidence type="ECO:0000256" key="2">
    <source>
        <dbReference type="ARBA" id="ARBA00008488"/>
    </source>
</evidence>
<keyword evidence="5 8" id="KW-1133">Transmembrane helix</keyword>
<dbReference type="AlphaFoldDB" id="A0A926DFK5"/>
<feature type="transmembrane region" description="Helical" evidence="8">
    <location>
        <begin position="162"/>
        <end position="182"/>
    </location>
</feature>
<evidence type="ECO:0000256" key="4">
    <source>
        <dbReference type="ARBA" id="ARBA00022692"/>
    </source>
</evidence>
<sequence>MKQFWNGAREPLSFQTHFVGAFVCLLGTILLIAKSLRAVPYSLLNTVSVTIFGISMIALYSASAAHHYCNGSDRTKLIFRKLDHSMIYVLIAGTYTPFCLSLLPHPKGIYFTIYVWAFALIGIIVKCCWFNAPRWLYTSIYIIMGWTALLDLPAFSRINPTAFFLVLLGGVIYTVGGVMYALKKPNFFAKFGFHELFHVLIILATLCHFFAVYYFVA</sequence>
<evidence type="ECO:0000256" key="6">
    <source>
        <dbReference type="ARBA" id="ARBA00023136"/>
    </source>
</evidence>
<dbReference type="PANTHER" id="PTHR20855">
    <property type="entry name" value="ADIPOR/PROGESTIN RECEPTOR-RELATED"/>
    <property type="match status" value="1"/>
</dbReference>